<proteinExistence type="predicted"/>
<keyword evidence="2" id="KW-1185">Reference proteome</keyword>
<evidence type="ECO:0000313" key="2">
    <source>
        <dbReference type="Proteomes" id="UP001246858"/>
    </source>
</evidence>
<gene>
    <name evidence="1" type="ORF">J2X78_002867</name>
</gene>
<accession>A0ACC6KYG7</accession>
<comment type="caution">
    <text evidence="1">The sequence shown here is derived from an EMBL/GenBank/DDBJ whole genome shotgun (WGS) entry which is preliminary data.</text>
</comment>
<dbReference type="EMBL" id="JAVDTF010000002">
    <property type="protein sequence ID" value="MDR6784302.1"/>
    <property type="molecule type" value="Genomic_DNA"/>
</dbReference>
<name>A0ACC6KYG7_9SPHI</name>
<dbReference type="Proteomes" id="UP001246858">
    <property type="component" value="Unassembled WGS sequence"/>
</dbReference>
<reference evidence="1" key="1">
    <citation type="submission" date="2023-07" db="EMBL/GenBank/DDBJ databases">
        <title>Sorghum-associated microbial communities from plants grown in Nebraska, USA.</title>
        <authorList>
            <person name="Schachtman D."/>
        </authorList>
    </citation>
    <scope>NUCLEOTIDE SEQUENCE</scope>
    <source>
        <strain evidence="1">2697</strain>
    </source>
</reference>
<evidence type="ECO:0000313" key="1">
    <source>
        <dbReference type="EMBL" id="MDR6784302.1"/>
    </source>
</evidence>
<sequence length="442" mass="49814">MKKLIILGAVLLSLNISSCKKYLEIEPAGKVLPTTTEDFRALMTSAYYGFPRHKALLAFRTDELTLDEFSQDFPTIKDIYSWKDANPDGLTSPFPYVAFYKSIFYANEVIADVEARAGVSTETAQLKAEAYLLRAYAHFELLNLYAKPYNKATAASDKGVPVSTSIDIEQKFPLLSTEAVYNQIFADLAAGQQLLNMDKWESGKNYRFDKRSALALSARIYEFRAEWDKALAAAQAVLTINAELEDLNSSGSLLPNSYLSKENIQSLEDVMDARTSNASRISAHLLGVYDQANDLRFAKYFSKSGSNYVSVKGNSNALKITFRNGEMYLIAAEAALQTGDKGLALQRLLALKAKRLKPAYYQAEQTRISALNNTDLMKEILAERERELAIEGHRWYDLRRYEQPQLIHTVEGTSYTLQKNDPRYTLRFPKEAVTNNPDLQQQ</sequence>
<organism evidence="1 2">
    <name type="scientific">Pedobacter africanus</name>
    <dbReference type="NCBI Taxonomy" id="151894"/>
    <lineage>
        <taxon>Bacteria</taxon>
        <taxon>Pseudomonadati</taxon>
        <taxon>Bacteroidota</taxon>
        <taxon>Sphingobacteriia</taxon>
        <taxon>Sphingobacteriales</taxon>
        <taxon>Sphingobacteriaceae</taxon>
        <taxon>Pedobacter</taxon>
    </lineage>
</organism>
<protein>
    <submittedName>
        <fullName evidence="1">Uncharacterized protein</fullName>
    </submittedName>
</protein>